<protein>
    <submittedName>
        <fullName evidence="1">Uncharacterized protein</fullName>
    </submittedName>
</protein>
<comment type="caution">
    <text evidence="1">The sequence shown here is derived from an EMBL/GenBank/DDBJ whole genome shotgun (WGS) entry which is preliminary data.</text>
</comment>
<dbReference type="EMBL" id="BMAW01090282">
    <property type="protein sequence ID" value="GFS43984.1"/>
    <property type="molecule type" value="Genomic_DNA"/>
</dbReference>
<proteinExistence type="predicted"/>
<accession>A0A8X6IGE1</accession>
<gene>
    <name evidence="1" type="ORF">NPIL_245831</name>
</gene>
<evidence type="ECO:0000313" key="2">
    <source>
        <dbReference type="Proteomes" id="UP000887013"/>
    </source>
</evidence>
<dbReference type="AlphaFoldDB" id="A0A8X6IGE1"/>
<keyword evidence="2" id="KW-1185">Reference proteome</keyword>
<organism evidence="1 2">
    <name type="scientific">Nephila pilipes</name>
    <name type="common">Giant wood spider</name>
    <name type="synonym">Nephila maculata</name>
    <dbReference type="NCBI Taxonomy" id="299642"/>
    <lineage>
        <taxon>Eukaryota</taxon>
        <taxon>Metazoa</taxon>
        <taxon>Ecdysozoa</taxon>
        <taxon>Arthropoda</taxon>
        <taxon>Chelicerata</taxon>
        <taxon>Arachnida</taxon>
        <taxon>Araneae</taxon>
        <taxon>Araneomorphae</taxon>
        <taxon>Entelegynae</taxon>
        <taxon>Araneoidea</taxon>
        <taxon>Nephilidae</taxon>
        <taxon>Nephila</taxon>
    </lineage>
</organism>
<reference evidence="1" key="1">
    <citation type="submission" date="2020-08" db="EMBL/GenBank/DDBJ databases">
        <title>Multicomponent nature underlies the extraordinary mechanical properties of spider dragline silk.</title>
        <authorList>
            <person name="Kono N."/>
            <person name="Nakamura H."/>
            <person name="Mori M."/>
            <person name="Yoshida Y."/>
            <person name="Ohtoshi R."/>
            <person name="Malay A.D."/>
            <person name="Moran D.A.P."/>
            <person name="Tomita M."/>
            <person name="Numata K."/>
            <person name="Arakawa K."/>
        </authorList>
    </citation>
    <scope>NUCLEOTIDE SEQUENCE</scope>
</reference>
<name>A0A8X6IGE1_NEPPI</name>
<evidence type="ECO:0000313" key="1">
    <source>
        <dbReference type="EMBL" id="GFS43984.1"/>
    </source>
</evidence>
<dbReference type="Proteomes" id="UP000887013">
    <property type="component" value="Unassembled WGS sequence"/>
</dbReference>
<sequence length="105" mass="12352">MVKKQLCSPNLESSHSMINDIIAFEERKSPPNRRGKERTFKHCEGEKRKGFSRRHPLLWQLPQIQIDRDLRGWNRQTRPPFSLTPGLVYDTTANAESRFYPGKDK</sequence>